<keyword evidence="3" id="KW-1185">Reference proteome</keyword>
<gene>
    <name evidence="2" type="ORF">RDV89_02290</name>
</gene>
<name>A0ABU3PSP8_9ACTN</name>
<comment type="caution">
    <text evidence="2">The sequence shown here is derived from an EMBL/GenBank/DDBJ whole genome shotgun (WGS) entry which is preliminary data.</text>
</comment>
<accession>A0ABU3PSP8</accession>
<evidence type="ECO:0000313" key="2">
    <source>
        <dbReference type="EMBL" id="MDT9591882.1"/>
    </source>
</evidence>
<feature type="domain" description="DUF58" evidence="1">
    <location>
        <begin position="197"/>
        <end position="273"/>
    </location>
</feature>
<dbReference type="Proteomes" id="UP001268542">
    <property type="component" value="Unassembled WGS sequence"/>
</dbReference>
<proteinExistence type="predicted"/>
<dbReference type="RefSeq" id="WP_315730945.1">
    <property type="nucleotide sequence ID" value="NZ_JAVYII010000001.1"/>
</dbReference>
<dbReference type="PANTHER" id="PTHR34351:SF1">
    <property type="entry name" value="SLR1927 PROTEIN"/>
    <property type="match status" value="1"/>
</dbReference>
<sequence length="391" mass="40962">MGRVWHAATPRGRVVAATALALLVGGGLARYPVVVGLGLCLAALVVLELVSVLRSPTVALHRSIDPPVVVRHEGSVSVLRFAGHRRRGLARLEAADLVDGRLHPVRLPDTAQAEEVEVRYEIPTPRRGLIDVGPLVLRRHGLLGLATHAVDAGEKASIRVLPRRVPLHRSAAGIRRAAVGTTDSIDVGGTDLVGLHEYSAGDDLRRLHWATSARTGTLMVREDADPAEPHVCVLLDDRAEAYDDEPGSEPFEDAVELAAALCRVTVAAGQPLRFRVTSGRYAVDVPASTTGVPHPGGDEIALLLAEVGTVTGRAAPQDVAGIRDADVAVAVSGAGAGEREVALLLGAGHRRVLLLLDPRPFVASGQSGDVLVLRGGGSFGLAEQWDLAVGT</sequence>
<dbReference type="InterPro" id="IPR002881">
    <property type="entry name" value="DUF58"/>
</dbReference>
<dbReference type="EMBL" id="JAVYII010000001">
    <property type="protein sequence ID" value="MDT9591882.1"/>
    <property type="molecule type" value="Genomic_DNA"/>
</dbReference>
<protein>
    <submittedName>
        <fullName evidence="2">DUF58 domain-containing protein</fullName>
    </submittedName>
</protein>
<evidence type="ECO:0000259" key="1">
    <source>
        <dbReference type="Pfam" id="PF01882"/>
    </source>
</evidence>
<organism evidence="2 3">
    <name type="scientific">Nocardioides imazamoxiresistens</name>
    <dbReference type="NCBI Taxonomy" id="3231893"/>
    <lineage>
        <taxon>Bacteria</taxon>
        <taxon>Bacillati</taxon>
        <taxon>Actinomycetota</taxon>
        <taxon>Actinomycetes</taxon>
        <taxon>Propionibacteriales</taxon>
        <taxon>Nocardioidaceae</taxon>
        <taxon>Nocardioides</taxon>
    </lineage>
</organism>
<evidence type="ECO:0000313" key="3">
    <source>
        <dbReference type="Proteomes" id="UP001268542"/>
    </source>
</evidence>
<reference evidence="2 3" key="1">
    <citation type="submission" date="2023-08" db="EMBL/GenBank/DDBJ databases">
        <title>Nocardioides seae sp. nov., a bacterium isolated from a soil.</title>
        <authorList>
            <person name="Wang X."/>
        </authorList>
    </citation>
    <scope>NUCLEOTIDE SEQUENCE [LARGE SCALE GENOMIC DNA]</scope>
    <source>
        <strain evidence="2 3">YZH12</strain>
    </source>
</reference>
<dbReference type="Pfam" id="PF01882">
    <property type="entry name" value="DUF58"/>
    <property type="match status" value="1"/>
</dbReference>
<dbReference type="PANTHER" id="PTHR34351">
    <property type="entry name" value="SLR1927 PROTEIN-RELATED"/>
    <property type="match status" value="1"/>
</dbReference>